<dbReference type="VEuPathDB" id="FungiDB:I7I53_04423"/>
<evidence type="ECO:0000313" key="2">
    <source>
        <dbReference type="EMBL" id="QSS56258.1"/>
    </source>
</evidence>
<feature type="region of interest" description="Disordered" evidence="1">
    <location>
        <begin position="1"/>
        <end position="46"/>
    </location>
</feature>
<organism evidence="2 3">
    <name type="scientific">Ajellomyces capsulatus (strain H88)</name>
    <name type="common">Darling's disease fungus</name>
    <name type="synonym">Histoplasma capsulatum</name>
    <dbReference type="NCBI Taxonomy" id="544711"/>
    <lineage>
        <taxon>Eukaryota</taxon>
        <taxon>Fungi</taxon>
        <taxon>Dikarya</taxon>
        <taxon>Ascomycota</taxon>
        <taxon>Pezizomycotina</taxon>
        <taxon>Eurotiomycetes</taxon>
        <taxon>Eurotiomycetidae</taxon>
        <taxon>Onygenales</taxon>
        <taxon>Ajellomycetaceae</taxon>
        <taxon>Histoplasma</taxon>
    </lineage>
</organism>
<dbReference type="AlphaFoldDB" id="A0A8A1LPP7"/>
<dbReference type="Proteomes" id="UP000663419">
    <property type="component" value="Chromosome 5"/>
</dbReference>
<evidence type="ECO:0000256" key="1">
    <source>
        <dbReference type="SAM" id="MobiDB-lite"/>
    </source>
</evidence>
<reference evidence="2" key="1">
    <citation type="submission" date="2021-01" db="EMBL/GenBank/DDBJ databases">
        <title>Chromosome-level genome assembly of a human fungal pathogen reveals clustering of transcriptionally co-regulated genes.</title>
        <authorList>
            <person name="Voorhies M."/>
            <person name="Cohen S."/>
            <person name="Shea T.P."/>
            <person name="Petrus S."/>
            <person name="Munoz J.F."/>
            <person name="Poplawski S."/>
            <person name="Goldman W.E."/>
            <person name="Michael T."/>
            <person name="Cuomo C.A."/>
            <person name="Sil A."/>
            <person name="Beyhan S."/>
        </authorList>
    </citation>
    <scope>NUCLEOTIDE SEQUENCE</scope>
    <source>
        <strain evidence="2">H88</strain>
    </source>
</reference>
<sequence length="106" mass="11985">MGHISPPPNMITTAPLPPSAPPNPKAAQSGNRNQRRNRPKKGTWQRKSLALNQVHQVVFASLRVVRGNRGYLLDARGRVVLRLRQALLLLQKQQLMRLVQLQKQLT</sequence>
<feature type="compositionally biased region" description="Basic residues" evidence="1">
    <location>
        <begin position="33"/>
        <end position="44"/>
    </location>
</feature>
<accession>A0A8A1LPP7</accession>
<proteinExistence type="predicted"/>
<evidence type="ECO:0000313" key="3">
    <source>
        <dbReference type="Proteomes" id="UP000663419"/>
    </source>
</evidence>
<dbReference type="EMBL" id="CP069106">
    <property type="protein sequence ID" value="QSS56258.1"/>
    <property type="molecule type" value="Genomic_DNA"/>
</dbReference>
<feature type="compositionally biased region" description="Pro residues" evidence="1">
    <location>
        <begin position="1"/>
        <end position="24"/>
    </location>
</feature>
<name>A0A8A1LPP7_AJEC8</name>
<protein>
    <submittedName>
        <fullName evidence="2">INO80 chromatin remodeling complex Ies1</fullName>
    </submittedName>
</protein>
<gene>
    <name evidence="2" type="primary">IES1</name>
    <name evidence="2" type="ORF">I7I53_04423</name>
</gene>